<dbReference type="Gene3D" id="2.30.30.100">
    <property type="match status" value="1"/>
</dbReference>
<dbReference type="Pfam" id="PF01423">
    <property type="entry name" value="LSM"/>
    <property type="match status" value="1"/>
</dbReference>
<keyword evidence="7" id="KW-0819">tRNA processing</keyword>
<evidence type="ECO:0000256" key="13">
    <source>
        <dbReference type="PIRNR" id="PIRNR006609"/>
    </source>
</evidence>
<evidence type="ECO:0000256" key="9">
    <source>
        <dbReference type="ARBA" id="ARBA00022884"/>
    </source>
</evidence>
<protein>
    <recommendedName>
        <fullName evidence="14">Sm domain-containing protein</fullName>
    </recommendedName>
</protein>
<dbReference type="AlphaFoldDB" id="A0A0V1PQW9"/>
<name>A0A0V1PQW9_9ASCO</name>
<evidence type="ECO:0000256" key="7">
    <source>
        <dbReference type="ARBA" id="ARBA00022694"/>
    </source>
</evidence>
<evidence type="ECO:0000313" key="15">
    <source>
        <dbReference type="EMBL" id="KRZ98564.1"/>
    </source>
</evidence>
<dbReference type="GO" id="GO:0046540">
    <property type="term" value="C:U4/U6 x U5 tri-snRNP complex"/>
    <property type="evidence" value="ECO:0007669"/>
    <property type="project" value="TreeGrafter"/>
</dbReference>
<evidence type="ECO:0000313" key="16">
    <source>
        <dbReference type="Proteomes" id="UP000054251"/>
    </source>
</evidence>
<keyword evidence="16" id="KW-1185">Reference proteome</keyword>
<dbReference type="GeneID" id="26842682"/>
<dbReference type="SMART" id="SM00651">
    <property type="entry name" value="Sm"/>
    <property type="match status" value="1"/>
</dbReference>
<evidence type="ECO:0000256" key="10">
    <source>
        <dbReference type="ARBA" id="ARBA00023187"/>
    </source>
</evidence>
<evidence type="ECO:0000256" key="5">
    <source>
        <dbReference type="ARBA" id="ARBA00022552"/>
    </source>
</evidence>
<dbReference type="GO" id="GO:0003723">
    <property type="term" value="F:RNA binding"/>
    <property type="evidence" value="ECO:0007669"/>
    <property type="project" value="UniProtKB-UniRule"/>
</dbReference>
<dbReference type="GO" id="GO:0008033">
    <property type="term" value="P:tRNA processing"/>
    <property type="evidence" value="ECO:0007669"/>
    <property type="project" value="UniProtKB-KW"/>
</dbReference>
<evidence type="ECO:0000256" key="6">
    <source>
        <dbReference type="ARBA" id="ARBA00022664"/>
    </source>
</evidence>
<evidence type="ECO:0000256" key="4">
    <source>
        <dbReference type="ARBA" id="ARBA00022490"/>
    </source>
</evidence>
<comment type="similarity">
    <text evidence="3 13">Belongs to the snRNP Sm proteins family. SmF/LSm6 subfamily.</text>
</comment>
<keyword evidence="5" id="KW-0698">rRNA processing</keyword>
<evidence type="ECO:0000256" key="3">
    <source>
        <dbReference type="ARBA" id="ARBA00007927"/>
    </source>
</evidence>
<proteinExistence type="inferred from homology"/>
<evidence type="ECO:0000256" key="2">
    <source>
        <dbReference type="ARBA" id="ARBA00004496"/>
    </source>
</evidence>
<dbReference type="SUPFAM" id="SSF50182">
    <property type="entry name" value="Sm-like ribonucleoproteins"/>
    <property type="match status" value="1"/>
</dbReference>
<keyword evidence="6 13" id="KW-0507">mRNA processing</keyword>
<comment type="caution">
    <text evidence="15">The sequence shown here is derived from an EMBL/GenBank/DDBJ whole genome shotgun (WGS) entry which is preliminary data.</text>
</comment>
<accession>A0A0V1PQW9</accession>
<organism evidence="15 16">
    <name type="scientific">Debaryomyces fabryi</name>
    <dbReference type="NCBI Taxonomy" id="58627"/>
    <lineage>
        <taxon>Eukaryota</taxon>
        <taxon>Fungi</taxon>
        <taxon>Dikarya</taxon>
        <taxon>Ascomycota</taxon>
        <taxon>Saccharomycotina</taxon>
        <taxon>Pichiomycetes</taxon>
        <taxon>Debaryomycetaceae</taxon>
        <taxon>Debaryomyces</taxon>
    </lineage>
</organism>
<dbReference type="GO" id="GO:0005730">
    <property type="term" value="C:nucleolus"/>
    <property type="evidence" value="ECO:0007669"/>
    <property type="project" value="TreeGrafter"/>
</dbReference>
<keyword evidence="9 13" id="KW-0694">RNA-binding</keyword>
<keyword evidence="4" id="KW-0963">Cytoplasm</keyword>
<evidence type="ECO:0000256" key="8">
    <source>
        <dbReference type="ARBA" id="ARBA00022728"/>
    </source>
</evidence>
<dbReference type="Proteomes" id="UP000054251">
    <property type="component" value="Unassembled WGS sequence"/>
</dbReference>
<dbReference type="PANTHER" id="PTHR11021:SF1">
    <property type="entry name" value="U6 SNRNA-ASSOCIATED SM-LIKE PROTEIN LSM6"/>
    <property type="match status" value="1"/>
</dbReference>
<dbReference type="InterPro" id="IPR001163">
    <property type="entry name" value="Sm_dom_euk/arc"/>
</dbReference>
<dbReference type="CDD" id="cd01726">
    <property type="entry name" value="LSm6"/>
    <property type="match status" value="1"/>
</dbReference>
<evidence type="ECO:0000256" key="11">
    <source>
        <dbReference type="ARBA" id="ARBA00023242"/>
    </source>
</evidence>
<evidence type="ECO:0000259" key="14">
    <source>
        <dbReference type="PROSITE" id="PS52002"/>
    </source>
</evidence>
<dbReference type="GO" id="GO:0000398">
    <property type="term" value="P:mRNA splicing, via spliceosome"/>
    <property type="evidence" value="ECO:0007669"/>
    <property type="project" value="InterPro"/>
</dbReference>
<dbReference type="GO" id="GO:0030490">
    <property type="term" value="P:maturation of SSU-rRNA"/>
    <property type="evidence" value="ECO:0007669"/>
    <property type="project" value="TreeGrafter"/>
</dbReference>
<dbReference type="FunFam" id="2.30.30.100:FF:000037">
    <property type="entry name" value="U6 snRNA-associated Sm-like protein LSm6"/>
    <property type="match status" value="1"/>
</dbReference>
<keyword evidence="12 13" id="KW-0687">Ribonucleoprotein</keyword>
<dbReference type="InterPro" id="IPR016487">
    <property type="entry name" value="Lsm6/sSmF"/>
</dbReference>
<dbReference type="OrthoDB" id="268799at2759"/>
<dbReference type="EMBL" id="LMYN01000252">
    <property type="protein sequence ID" value="KRZ98564.1"/>
    <property type="molecule type" value="Genomic_DNA"/>
</dbReference>
<dbReference type="InterPro" id="IPR047575">
    <property type="entry name" value="Sm"/>
</dbReference>
<evidence type="ECO:0000256" key="12">
    <source>
        <dbReference type="ARBA" id="ARBA00023274"/>
    </source>
</evidence>
<sequence>MSSIKNESSGSENTGPSVFLSEIIGSSVTVRLHNGVEYLGNLQSIDGYMNIVLDETKEFVGGEQARNYGDVFIRGNNGKCFSFRFVVLYCGFSLDI</sequence>
<reference evidence="15 16" key="1">
    <citation type="submission" date="2015-11" db="EMBL/GenBank/DDBJ databases">
        <title>The genome of Debaryomyces fabryi.</title>
        <authorList>
            <person name="Tafer H."/>
            <person name="Lopandic K."/>
        </authorList>
    </citation>
    <scope>NUCLEOTIDE SEQUENCE [LARGE SCALE GENOMIC DNA]</scope>
    <source>
        <strain evidence="15 16">CBS 789</strain>
    </source>
</reference>
<gene>
    <name evidence="15" type="ORF">AC631_05673</name>
</gene>
<dbReference type="PANTHER" id="PTHR11021">
    <property type="entry name" value="SMALL NUCLEAR RIBONUCLEOPROTEIN F SNRNP-F"/>
    <property type="match status" value="1"/>
</dbReference>
<keyword evidence="10 13" id="KW-0508">mRNA splicing</keyword>
<evidence type="ECO:0000256" key="1">
    <source>
        <dbReference type="ARBA" id="ARBA00004123"/>
    </source>
</evidence>
<dbReference type="RefSeq" id="XP_015464667.1">
    <property type="nucleotide sequence ID" value="XM_015614502.1"/>
</dbReference>
<dbReference type="InterPro" id="IPR010920">
    <property type="entry name" value="LSM_dom_sf"/>
</dbReference>
<dbReference type="GO" id="GO:0005688">
    <property type="term" value="C:U6 snRNP"/>
    <property type="evidence" value="ECO:0007669"/>
    <property type="project" value="TreeGrafter"/>
</dbReference>
<keyword evidence="8 13" id="KW-0747">Spliceosome</keyword>
<dbReference type="GO" id="GO:0005732">
    <property type="term" value="C:sno(s)RNA-containing ribonucleoprotein complex"/>
    <property type="evidence" value="ECO:0007669"/>
    <property type="project" value="TreeGrafter"/>
</dbReference>
<dbReference type="GO" id="GO:0000932">
    <property type="term" value="C:P-body"/>
    <property type="evidence" value="ECO:0007669"/>
    <property type="project" value="TreeGrafter"/>
</dbReference>
<keyword evidence="11 13" id="KW-0539">Nucleus</keyword>
<comment type="subcellular location">
    <subcellularLocation>
        <location evidence="2">Cytoplasm</location>
    </subcellularLocation>
    <subcellularLocation>
        <location evidence="1 13">Nucleus</location>
    </subcellularLocation>
</comment>
<dbReference type="PROSITE" id="PS52002">
    <property type="entry name" value="SM"/>
    <property type="match status" value="1"/>
</dbReference>
<feature type="domain" description="Sm" evidence="14">
    <location>
        <begin position="15"/>
        <end position="87"/>
    </location>
</feature>
<dbReference type="GO" id="GO:0005681">
    <property type="term" value="C:spliceosomal complex"/>
    <property type="evidence" value="ECO:0007669"/>
    <property type="project" value="UniProtKB-KW"/>
</dbReference>